<dbReference type="GO" id="GO:0005886">
    <property type="term" value="C:plasma membrane"/>
    <property type="evidence" value="ECO:0007669"/>
    <property type="project" value="UniProtKB-SubCell"/>
</dbReference>
<evidence type="ECO:0000313" key="11">
    <source>
        <dbReference type="Proteomes" id="UP000321917"/>
    </source>
</evidence>
<sequence>MLSQQTKTLFLITTLISIAILFSVLFSLDVLKNNNLQPLLDQFIPQGYLGVLMVLSLLALLTSIGLPRQVAAFSCGYIFGIFYGTLLATLSATLGCMLTLFIAKTFFRQRVLDAYPDKVTVLSTFFSTDTFSKALVIRLLPAGSNFLTNILAGIAKVKFIPYVTGTCVGFIPQMLIFSLLGAGIKVGENQQIVLSLCLLVVALIFGYLLYRKKKKRNKKGAT</sequence>
<dbReference type="InterPro" id="IPR015414">
    <property type="entry name" value="TMEM64"/>
</dbReference>
<comment type="similarity">
    <text evidence="6">Belongs to the TVP38/TMEM64 family.</text>
</comment>
<accession>A0A5C6QAD2</accession>
<evidence type="ECO:0000313" key="8">
    <source>
        <dbReference type="EMBL" id="TWX56733.1"/>
    </source>
</evidence>
<reference evidence="9 11" key="1">
    <citation type="submission" date="2019-07" db="EMBL/GenBank/DDBJ databases">
        <title>Genomes of sea-ice associated Colwellia species.</title>
        <authorList>
            <person name="Bowman J.P."/>
        </authorList>
    </citation>
    <scope>NUCLEOTIDE SEQUENCE [LARGE SCALE GENOMIC DNA]</scope>
    <source>
        <strain evidence="8 10">ACAM 607</strain>
        <strain evidence="9 11">IC036</strain>
    </source>
</reference>
<keyword evidence="2 6" id="KW-1003">Cell membrane</keyword>
<dbReference type="Proteomes" id="UP000321525">
    <property type="component" value="Unassembled WGS sequence"/>
</dbReference>
<feature type="transmembrane region" description="Helical" evidence="6">
    <location>
        <begin position="192"/>
        <end position="210"/>
    </location>
</feature>
<evidence type="ECO:0000313" key="10">
    <source>
        <dbReference type="Proteomes" id="UP000321525"/>
    </source>
</evidence>
<dbReference type="PANTHER" id="PTHR12677:SF59">
    <property type="entry name" value="GOLGI APPARATUS MEMBRANE PROTEIN TVP38-RELATED"/>
    <property type="match status" value="1"/>
</dbReference>
<dbReference type="InterPro" id="IPR032816">
    <property type="entry name" value="VTT_dom"/>
</dbReference>
<dbReference type="AlphaFoldDB" id="A0A5C6QAD2"/>
<evidence type="ECO:0000256" key="5">
    <source>
        <dbReference type="ARBA" id="ARBA00023136"/>
    </source>
</evidence>
<evidence type="ECO:0000313" key="9">
    <source>
        <dbReference type="EMBL" id="TWX65703.1"/>
    </source>
</evidence>
<evidence type="ECO:0000256" key="1">
    <source>
        <dbReference type="ARBA" id="ARBA00004651"/>
    </source>
</evidence>
<comment type="caution">
    <text evidence="9">The sequence shown here is derived from an EMBL/GenBank/DDBJ whole genome shotgun (WGS) entry which is preliminary data.</text>
</comment>
<feature type="transmembrane region" description="Helical" evidence="6">
    <location>
        <begin position="78"/>
        <end position="103"/>
    </location>
</feature>
<organism evidence="9 11">
    <name type="scientific">Colwellia hornerae</name>
    <dbReference type="NCBI Taxonomy" id="89402"/>
    <lineage>
        <taxon>Bacteria</taxon>
        <taxon>Pseudomonadati</taxon>
        <taxon>Pseudomonadota</taxon>
        <taxon>Gammaproteobacteria</taxon>
        <taxon>Alteromonadales</taxon>
        <taxon>Colwelliaceae</taxon>
        <taxon>Colwellia</taxon>
    </lineage>
</organism>
<dbReference type="Proteomes" id="UP000321917">
    <property type="component" value="Unassembled WGS sequence"/>
</dbReference>
<feature type="transmembrane region" description="Helical" evidence="6">
    <location>
        <begin position="135"/>
        <end position="152"/>
    </location>
</feature>
<evidence type="ECO:0000259" key="7">
    <source>
        <dbReference type="Pfam" id="PF09335"/>
    </source>
</evidence>
<keyword evidence="4 6" id="KW-1133">Transmembrane helix</keyword>
<evidence type="ECO:0000256" key="2">
    <source>
        <dbReference type="ARBA" id="ARBA00022475"/>
    </source>
</evidence>
<keyword evidence="3 6" id="KW-0812">Transmembrane</keyword>
<feature type="domain" description="VTT" evidence="7">
    <location>
        <begin position="66"/>
        <end position="182"/>
    </location>
</feature>
<protein>
    <recommendedName>
        <fullName evidence="6">TVP38/TMEM64 family membrane protein</fullName>
    </recommendedName>
</protein>
<dbReference type="OrthoDB" id="7348996at2"/>
<keyword evidence="10" id="KW-1185">Reference proteome</keyword>
<dbReference type="PANTHER" id="PTHR12677">
    <property type="entry name" value="GOLGI APPARATUS MEMBRANE PROTEIN TVP38-RELATED"/>
    <property type="match status" value="1"/>
</dbReference>
<dbReference type="EMBL" id="VOLR01000022">
    <property type="protein sequence ID" value="TWX56733.1"/>
    <property type="molecule type" value="Genomic_DNA"/>
</dbReference>
<comment type="subcellular location">
    <subcellularLocation>
        <location evidence="1 6">Cell membrane</location>
        <topology evidence="1 6">Multi-pass membrane protein</topology>
    </subcellularLocation>
</comment>
<gene>
    <name evidence="8" type="ORF">ESZ26_14745</name>
    <name evidence="9" type="ORF">ESZ27_12010</name>
</gene>
<dbReference type="Pfam" id="PF09335">
    <property type="entry name" value="VTT_dom"/>
    <property type="match status" value="1"/>
</dbReference>
<proteinExistence type="inferred from homology"/>
<evidence type="ECO:0000256" key="3">
    <source>
        <dbReference type="ARBA" id="ARBA00022692"/>
    </source>
</evidence>
<name>A0A5C6QAD2_9GAMM</name>
<feature type="transmembrane region" description="Helical" evidence="6">
    <location>
        <begin position="159"/>
        <end position="180"/>
    </location>
</feature>
<keyword evidence="5 6" id="KW-0472">Membrane</keyword>
<dbReference type="EMBL" id="VOLQ01000022">
    <property type="protein sequence ID" value="TWX65703.1"/>
    <property type="molecule type" value="Genomic_DNA"/>
</dbReference>
<feature type="transmembrane region" description="Helical" evidence="6">
    <location>
        <begin position="48"/>
        <end position="66"/>
    </location>
</feature>
<feature type="transmembrane region" description="Helical" evidence="6">
    <location>
        <begin position="9"/>
        <end position="28"/>
    </location>
</feature>
<dbReference type="RefSeq" id="WP_146800229.1">
    <property type="nucleotide sequence ID" value="NZ_VOLP01000021.1"/>
</dbReference>
<evidence type="ECO:0000256" key="4">
    <source>
        <dbReference type="ARBA" id="ARBA00022989"/>
    </source>
</evidence>
<evidence type="ECO:0000256" key="6">
    <source>
        <dbReference type="RuleBase" id="RU366058"/>
    </source>
</evidence>